<sequence>MNKSLTEKLWRENPEIFKLLKESENLQEARQKLFEFSKDLEWKYREGEEELHKLEYATALEAIKVFNNFISPRNEEISGFSTLDYLRQVAKENQKIIKEIDEGFLEEVIHLFKAIKGKADISSGWLRPLLEKDGIKMVDFSKIKGREAGISRSNYLDKLYEKVGDFIDRYPSGCDVIIIKDREENRKKILNYFGATIDNWKDYRWQLKHIF</sequence>
<comment type="caution">
    <text evidence="1">The sequence shown here is derived from an EMBL/GenBank/DDBJ whole genome shotgun (WGS) entry which is preliminary data.</text>
</comment>
<name>X1R4C3_9ZZZZ</name>
<dbReference type="EMBL" id="BARW01001636">
    <property type="protein sequence ID" value="GAI61931.1"/>
    <property type="molecule type" value="Genomic_DNA"/>
</dbReference>
<evidence type="ECO:0000313" key="1">
    <source>
        <dbReference type="EMBL" id="GAI61931.1"/>
    </source>
</evidence>
<proteinExistence type="predicted"/>
<feature type="non-terminal residue" evidence="1">
    <location>
        <position position="211"/>
    </location>
</feature>
<gene>
    <name evidence="1" type="ORF">S12H4_05063</name>
</gene>
<dbReference type="AlphaFoldDB" id="X1R4C3"/>
<protein>
    <submittedName>
        <fullName evidence="1">Uncharacterized protein</fullName>
    </submittedName>
</protein>
<accession>X1R4C3</accession>
<organism evidence="1">
    <name type="scientific">marine sediment metagenome</name>
    <dbReference type="NCBI Taxonomy" id="412755"/>
    <lineage>
        <taxon>unclassified sequences</taxon>
        <taxon>metagenomes</taxon>
        <taxon>ecological metagenomes</taxon>
    </lineage>
</organism>
<reference evidence="1" key="1">
    <citation type="journal article" date="2014" name="Front. Microbiol.">
        <title>High frequency of phylogenetically diverse reductive dehalogenase-homologous genes in deep subseafloor sedimentary metagenomes.</title>
        <authorList>
            <person name="Kawai M."/>
            <person name="Futagami T."/>
            <person name="Toyoda A."/>
            <person name="Takaki Y."/>
            <person name="Nishi S."/>
            <person name="Hori S."/>
            <person name="Arai W."/>
            <person name="Tsubouchi T."/>
            <person name="Morono Y."/>
            <person name="Uchiyama I."/>
            <person name="Ito T."/>
            <person name="Fujiyama A."/>
            <person name="Inagaki F."/>
            <person name="Takami H."/>
        </authorList>
    </citation>
    <scope>NUCLEOTIDE SEQUENCE</scope>
    <source>
        <strain evidence="1">Expedition CK06-06</strain>
    </source>
</reference>